<gene>
    <name evidence="2" type="ORF">QQ91_011235</name>
</gene>
<dbReference type="PROSITE" id="PS51273">
    <property type="entry name" value="GATASE_TYPE_1"/>
    <property type="match status" value="1"/>
</dbReference>
<proteinExistence type="predicted"/>
<dbReference type="AlphaFoldDB" id="A0A0C1Y378"/>
<dbReference type="Pfam" id="PF00117">
    <property type="entry name" value="GATase"/>
    <property type="match status" value="1"/>
</dbReference>
<dbReference type="InterPro" id="IPR044992">
    <property type="entry name" value="ChyE-like"/>
</dbReference>
<dbReference type="InterPro" id="IPR017926">
    <property type="entry name" value="GATASE"/>
</dbReference>
<dbReference type="SUPFAM" id="SSF52317">
    <property type="entry name" value="Class I glutamine amidotransferase-like"/>
    <property type="match status" value="1"/>
</dbReference>
<organism evidence="2">
    <name type="scientific">Lyngbya confervoides BDU141951</name>
    <dbReference type="NCBI Taxonomy" id="1574623"/>
    <lineage>
        <taxon>Bacteria</taxon>
        <taxon>Bacillati</taxon>
        <taxon>Cyanobacteriota</taxon>
        <taxon>Cyanophyceae</taxon>
        <taxon>Oscillatoriophycideae</taxon>
        <taxon>Oscillatoriales</taxon>
        <taxon>Microcoleaceae</taxon>
        <taxon>Lyngbya</taxon>
    </lineage>
</organism>
<reference evidence="2" key="3">
    <citation type="submission" date="2020-02" db="EMBL/GenBank/DDBJ databases">
        <authorList>
            <person name="Sarangi A.N."/>
            <person name="Ghosh S."/>
            <person name="Mukherjee M."/>
            <person name="Tripathy S."/>
        </authorList>
    </citation>
    <scope>NUCLEOTIDE SEQUENCE</scope>
    <source>
        <strain evidence="2">BDU141951</strain>
    </source>
</reference>
<dbReference type="PANTHER" id="PTHR42695">
    <property type="entry name" value="GLUTAMINE AMIDOTRANSFERASE YLR126C-RELATED"/>
    <property type="match status" value="1"/>
</dbReference>
<dbReference type="InterPro" id="IPR029062">
    <property type="entry name" value="Class_I_gatase-like"/>
</dbReference>
<dbReference type="GO" id="GO:0005829">
    <property type="term" value="C:cytosol"/>
    <property type="evidence" value="ECO:0007669"/>
    <property type="project" value="TreeGrafter"/>
</dbReference>
<name>A0A0C1Y378_9CYAN</name>
<accession>A0A0C1Y378</accession>
<dbReference type="CDD" id="cd01741">
    <property type="entry name" value="GATase1_1"/>
    <property type="match status" value="1"/>
</dbReference>
<sequence length="241" mass="26458">MTSPRQILVIVHQATSSPGLVGDKLRSQGYHLDIRCPALGDRLPHTLAHHRGAIVFGGPMSANDDNTLPFIRTELDWIALALASGKPYLGICLGAQMLARVLGAQVAPHPADQREIGYCDLSPVTTGRPYFTQPMAVYQWHSEGFDLPSGAVHLATGQTFPHQAFRYGDAAFGLQFHPEITTPLIDEWTTRGADQLDLPGAQPRDRHFAAHHHHGSHVDRWLEGFLSRWLDSAAWPASKSA</sequence>
<protein>
    <submittedName>
        <fullName evidence="2">Glutamine amidotransferase</fullName>
    </submittedName>
</protein>
<reference evidence="2" key="1">
    <citation type="submission" date="2014-11" db="EMBL/GenBank/DDBJ databases">
        <authorList>
            <person name="Malar M.C."/>
            <person name="Sen D."/>
            <person name="Tripathy S."/>
        </authorList>
    </citation>
    <scope>NUCLEOTIDE SEQUENCE</scope>
    <source>
        <strain evidence="2">BDU141951</strain>
    </source>
</reference>
<dbReference type="FunFam" id="3.40.50.880:FF:000033">
    <property type="entry name" value="Glutamine amidotransferase class-I"/>
    <property type="match status" value="1"/>
</dbReference>
<evidence type="ECO:0000259" key="1">
    <source>
        <dbReference type="Pfam" id="PF00117"/>
    </source>
</evidence>
<dbReference type="Gene3D" id="3.40.50.880">
    <property type="match status" value="1"/>
</dbReference>
<dbReference type="PANTHER" id="PTHR42695:SF5">
    <property type="entry name" value="GLUTAMINE AMIDOTRANSFERASE YLR126C-RELATED"/>
    <property type="match status" value="1"/>
</dbReference>
<keyword evidence="2" id="KW-0315">Glutamine amidotransferase</keyword>
<feature type="domain" description="Glutamine amidotransferase" evidence="1">
    <location>
        <begin position="48"/>
        <end position="181"/>
    </location>
</feature>
<dbReference type="EMBL" id="JTHE02000003">
    <property type="protein sequence ID" value="NEV67690.1"/>
    <property type="molecule type" value="Genomic_DNA"/>
</dbReference>
<comment type="caution">
    <text evidence="2">The sequence shown here is derived from an EMBL/GenBank/DDBJ whole genome shotgun (WGS) entry which is preliminary data.</text>
</comment>
<evidence type="ECO:0000313" key="2">
    <source>
        <dbReference type="EMBL" id="NEV67690.1"/>
    </source>
</evidence>
<reference evidence="2" key="2">
    <citation type="journal article" date="2015" name="Genome Announc.">
        <title>Draft Genome Sequence of Filamentous Marine Cyanobacterium Lyngbya confervoides Strain BDU141951.</title>
        <authorList>
            <person name="Chandrababunaidu M.M."/>
            <person name="Sen D."/>
            <person name="Tripathy S."/>
        </authorList>
    </citation>
    <scope>NUCLEOTIDE SEQUENCE</scope>
    <source>
        <strain evidence="2">BDU141951</strain>
    </source>
</reference>